<dbReference type="Gene3D" id="3.30.360.10">
    <property type="entry name" value="Dihydrodipicolinate Reductase, domain 2"/>
    <property type="match status" value="1"/>
</dbReference>
<dbReference type="AlphaFoldDB" id="A0A238KUT7"/>
<dbReference type="Proteomes" id="UP000220836">
    <property type="component" value="Unassembled WGS sequence"/>
</dbReference>
<dbReference type="PANTHER" id="PTHR43377:SF8">
    <property type="entry name" value="BLR3664 PROTEIN"/>
    <property type="match status" value="1"/>
</dbReference>
<dbReference type="Pfam" id="PF01408">
    <property type="entry name" value="GFO_IDH_MocA"/>
    <property type="match status" value="1"/>
</dbReference>
<sequence>MTAAIPLCVIGAGQIGMRHIEVAQALPSVDLTGVVEPDPSRRATLVAQGLPVVAQIADLPLHTKAAVIATPTPQHFSAARAAFERGLAVLVEKPTGATLNEARMLIDQAKSLGLPLFTGHHRRCHPFSSAARDILPKIGQPIGVQGFWSLRKHDTYYDVPWRCAPGAGPLMTNLSHEIDLLRFLFGDIVETSAFLSHAARNLQIEDTATLNLRFSSGSLGSFLISDAGASPWAFEAACGENPDLAVSGQDYIRATGTQGALAFPSLTLWQGSDGTATDWKHPLVRVKGAEFAAIDPLQEQMRRFAAVVDGGEDNILCSGDDGLAALEISLAATLSGQTGMPVRTGSVPGDYTGA</sequence>
<evidence type="ECO:0000259" key="2">
    <source>
        <dbReference type="Pfam" id="PF22725"/>
    </source>
</evidence>
<name>A0A238KUT7_9RHOB</name>
<feature type="domain" description="GFO/IDH/MocA-like oxidoreductase" evidence="2">
    <location>
        <begin position="137"/>
        <end position="259"/>
    </location>
</feature>
<dbReference type="InterPro" id="IPR000683">
    <property type="entry name" value="Gfo/Idh/MocA-like_OxRdtase_N"/>
</dbReference>
<dbReference type="GO" id="GO:0033712">
    <property type="term" value="F:1,5-anhydro-D-fructose reductase (1,5-anhydro-D-mannitol-forming) activity"/>
    <property type="evidence" value="ECO:0007669"/>
    <property type="project" value="UniProtKB-EC"/>
</dbReference>
<dbReference type="Pfam" id="PF22725">
    <property type="entry name" value="GFO_IDH_MocA_C3"/>
    <property type="match status" value="1"/>
</dbReference>
<dbReference type="RefSeq" id="WP_097805747.1">
    <property type="nucleotide sequence ID" value="NZ_OZ257122.1"/>
</dbReference>
<gene>
    <name evidence="3" type="primary">afr_3</name>
    <name evidence="3" type="ORF">PEV8663_03273</name>
</gene>
<keyword evidence="3" id="KW-0560">Oxidoreductase</keyword>
<dbReference type="SUPFAM" id="SSF51735">
    <property type="entry name" value="NAD(P)-binding Rossmann-fold domains"/>
    <property type="match status" value="1"/>
</dbReference>
<proteinExistence type="predicted"/>
<protein>
    <submittedName>
        <fullName evidence="3">1,5-anhydro-D-fructose reductase</fullName>
        <ecNumber evidence="3">1.1.1.292</ecNumber>
    </submittedName>
</protein>
<evidence type="ECO:0000259" key="1">
    <source>
        <dbReference type="Pfam" id="PF01408"/>
    </source>
</evidence>
<organism evidence="3 4">
    <name type="scientific">Pelagimonas varians</name>
    <dbReference type="NCBI Taxonomy" id="696760"/>
    <lineage>
        <taxon>Bacteria</taxon>
        <taxon>Pseudomonadati</taxon>
        <taxon>Pseudomonadota</taxon>
        <taxon>Alphaproteobacteria</taxon>
        <taxon>Rhodobacterales</taxon>
        <taxon>Roseobacteraceae</taxon>
        <taxon>Pelagimonas</taxon>
    </lineage>
</organism>
<evidence type="ECO:0000313" key="4">
    <source>
        <dbReference type="Proteomes" id="UP000220836"/>
    </source>
</evidence>
<dbReference type="EMBL" id="FXYH01000013">
    <property type="protein sequence ID" value="SMX46410.1"/>
    <property type="molecule type" value="Genomic_DNA"/>
</dbReference>
<dbReference type="InterPro" id="IPR055170">
    <property type="entry name" value="GFO_IDH_MocA-like_dom"/>
</dbReference>
<dbReference type="InterPro" id="IPR051450">
    <property type="entry name" value="Gfo/Idh/MocA_Oxidoreductases"/>
</dbReference>
<evidence type="ECO:0000313" key="3">
    <source>
        <dbReference type="EMBL" id="SMX46410.1"/>
    </source>
</evidence>
<feature type="domain" description="Gfo/Idh/MocA-like oxidoreductase N-terminal" evidence="1">
    <location>
        <begin position="8"/>
        <end position="120"/>
    </location>
</feature>
<dbReference type="InterPro" id="IPR036291">
    <property type="entry name" value="NAD(P)-bd_dom_sf"/>
</dbReference>
<dbReference type="SUPFAM" id="SSF55347">
    <property type="entry name" value="Glyceraldehyde-3-phosphate dehydrogenase-like, C-terminal domain"/>
    <property type="match status" value="1"/>
</dbReference>
<reference evidence="3 4" key="1">
    <citation type="submission" date="2017-05" db="EMBL/GenBank/DDBJ databases">
        <authorList>
            <person name="Song R."/>
            <person name="Chenine A.L."/>
            <person name="Ruprecht R.M."/>
        </authorList>
    </citation>
    <scope>NUCLEOTIDE SEQUENCE [LARGE SCALE GENOMIC DNA]</scope>
    <source>
        <strain evidence="3 4">CECT 8663</strain>
    </source>
</reference>
<accession>A0A238KUT7</accession>
<keyword evidence="4" id="KW-1185">Reference proteome</keyword>
<dbReference type="OrthoDB" id="9792935at2"/>
<dbReference type="PANTHER" id="PTHR43377">
    <property type="entry name" value="BILIVERDIN REDUCTASE A"/>
    <property type="match status" value="1"/>
</dbReference>
<dbReference type="GO" id="GO:0000166">
    <property type="term" value="F:nucleotide binding"/>
    <property type="evidence" value="ECO:0007669"/>
    <property type="project" value="InterPro"/>
</dbReference>
<dbReference type="EC" id="1.1.1.292" evidence="3"/>
<dbReference type="Gene3D" id="3.40.50.720">
    <property type="entry name" value="NAD(P)-binding Rossmann-like Domain"/>
    <property type="match status" value="1"/>
</dbReference>